<comment type="subcellular location">
    <subcellularLocation>
        <location evidence="1">Membrane</location>
        <topology evidence="1">Multi-pass membrane protein</topology>
    </subcellularLocation>
</comment>
<evidence type="ECO:0000256" key="2">
    <source>
        <dbReference type="ARBA" id="ARBA00022692"/>
    </source>
</evidence>
<feature type="domain" description="SLC26A/SulP transporter" evidence="6">
    <location>
        <begin position="1"/>
        <end position="99"/>
    </location>
</feature>
<accession>A0A0F9BR36</accession>
<sequence length="102" mass="10424">MVGVIQIIAGVFKLGGLISFISHSVLIGFTAAAAFLIAASQLSGALGLAKGEGGGVFERLRHVAEHISAVNETAVAICAVTVLSLVAFSRISKKMPSYIVAL</sequence>
<reference evidence="7" key="1">
    <citation type="journal article" date="2015" name="Nature">
        <title>Complex archaea that bridge the gap between prokaryotes and eukaryotes.</title>
        <authorList>
            <person name="Spang A."/>
            <person name="Saw J.H."/>
            <person name="Jorgensen S.L."/>
            <person name="Zaremba-Niedzwiedzka K."/>
            <person name="Martijn J."/>
            <person name="Lind A.E."/>
            <person name="van Eijk R."/>
            <person name="Schleper C."/>
            <person name="Guy L."/>
            <person name="Ettema T.J."/>
        </authorList>
    </citation>
    <scope>NUCLEOTIDE SEQUENCE</scope>
</reference>
<dbReference type="InterPro" id="IPR011547">
    <property type="entry name" value="SLC26A/SulP_dom"/>
</dbReference>
<dbReference type="InterPro" id="IPR001902">
    <property type="entry name" value="SLC26A/SulP_fam"/>
</dbReference>
<dbReference type="PANTHER" id="PTHR11814">
    <property type="entry name" value="SULFATE TRANSPORTER"/>
    <property type="match status" value="1"/>
</dbReference>
<protein>
    <recommendedName>
        <fullName evidence="6">SLC26A/SulP transporter domain-containing protein</fullName>
    </recommendedName>
</protein>
<comment type="caution">
    <text evidence="7">The sequence shown here is derived from an EMBL/GenBank/DDBJ whole genome shotgun (WGS) entry which is preliminary data.</text>
</comment>
<feature type="non-terminal residue" evidence="7">
    <location>
        <position position="102"/>
    </location>
</feature>
<keyword evidence="3 5" id="KW-1133">Transmembrane helix</keyword>
<organism evidence="7">
    <name type="scientific">marine sediment metagenome</name>
    <dbReference type="NCBI Taxonomy" id="412755"/>
    <lineage>
        <taxon>unclassified sequences</taxon>
        <taxon>metagenomes</taxon>
        <taxon>ecological metagenomes</taxon>
    </lineage>
</organism>
<dbReference type="Pfam" id="PF00916">
    <property type="entry name" value="Sulfate_transp"/>
    <property type="match status" value="1"/>
</dbReference>
<gene>
    <name evidence="7" type="ORF">LCGC14_2416040</name>
</gene>
<dbReference type="EMBL" id="LAZR01036623">
    <property type="protein sequence ID" value="KKL24369.1"/>
    <property type="molecule type" value="Genomic_DNA"/>
</dbReference>
<evidence type="ECO:0000256" key="3">
    <source>
        <dbReference type="ARBA" id="ARBA00022989"/>
    </source>
</evidence>
<evidence type="ECO:0000256" key="5">
    <source>
        <dbReference type="SAM" id="Phobius"/>
    </source>
</evidence>
<dbReference type="GO" id="GO:0016020">
    <property type="term" value="C:membrane"/>
    <property type="evidence" value="ECO:0007669"/>
    <property type="project" value="UniProtKB-SubCell"/>
</dbReference>
<evidence type="ECO:0000313" key="7">
    <source>
        <dbReference type="EMBL" id="KKL24369.1"/>
    </source>
</evidence>
<feature type="transmembrane region" description="Helical" evidence="5">
    <location>
        <begin position="25"/>
        <end position="49"/>
    </location>
</feature>
<proteinExistence type="predicted"/>
<feature type="transmembrane region" description="Helical" evidence="5">
    <location>
        <begin position="69"/>
        <end position="88"/>
    </location>
</feature>
<keyword evidence="2 5" id="KW-0812">Transmembrane</keyword>
<dbReference type="AlphaFoldDB" id="A0A0F9BR36"/>
<evidence type="ECO:0000256" key="4">
    <source>
        <dbReference type="ARBA" id="ARBA00023136"/>
    </source>
</evidence>
<name>A0A0F9BR36_9ZZZZ</name>
<evidence type="ECO:0000259" key="6">
    <source>
        <dbReference type="Pfam" id="PF00916"/>
    </source>
</evidence>
<evidence type="ECO:0000256" key="1">
    <source>
        <dbReference type="ARBA" id="ARBA00004141"/>
    </source>
</evidence>
<dbReference type="GO" id="GO:0055085">
    <property type="term" value="P:transmembrane transport"/>
    <property type="evidence" value="ECO:0007669"/>
    <property type="project" value="InterPro"/>
</dbReference>
<keyword evidence="4 5" id="KW-0472">Membrane</keyword>